<dbReference type="Proteomes" id="UP001150238">
    <property type="component" value="Unassembled WGS sequence"/>
</dbReference>
<accession>A0A9W9A465</accession>
<evidence type="ECO:0000256" key="1">
    <source>
        <dbReference type="SAM" id="MobiDB-lite"/>
    </source>
</evidence>
<evidence type="ECO:0000256" key="2">
    <source>
        <dbReference type="SAM" id="SignalP"/>
    </source>
</evidence>
<evidence type="ECO:0000313" key="3">
    <source>
        <dbReference type="EMBL" id="KAJ4474046.1"/>
    </source>
</evidence>
<name>A0A9W9A465_9AGAR</name>
<organism evidence="3 4">
    <name type="scientific">Lentinula lateritia</name>
    <dbReference type="NCBI Taxonomy" id="40482"/>
    <lineage>
        <taxon>Eukaryota</taxon>
        <taxon>Fungi</taxon>
        <taxon>Dikarya</taxon>
        <taxon>Basidiomycota</taxon>
        <taxon>Agaricomycotina</taxon>
        <taxon>Agaricomycetes</taxon>
        <taxon>Agaricomycetidae</taxon>
        <taxon>Agaricales</taxon>
        <taxon>Marasmiineae</taxon>
        <taxon>Omphalotaceae</taxon>
        <taxon>Lentinula</taxon>
    </lineage>
</organism>
<dbReference type="EMBL" id="JANVFS010000024">
    <property type="protein sequence ID" value="KAJ4474046.1"/>
    <property type="molecule type" value="Genomic_DNA"/>
</dbReference>
<reference evidence="3" key="1">
    <citation type="submission" date="2022-08" db="EMBL/GenBank/DDBJ databases">
        <authorList>
            <consortium name="DOE Joint Genome Institute"/>
            <person name="Min B."/>
            <person name="Riley R."/>
            <person name="Sierra-Patev S."/>
            <person name="Naranjo-Ortiz M."/>
            <person name="Looney B."/>
            <person name="Konkel Z."/>
            <person name="Slot J.C."/>
            <person name="Sakamoto Y."/>
            <person name="Steenwyk J.L."/>
            <person name="Rokas A."/>
            <person name="Carro J."/>
            <person name="Camarero S."/>
            <person name="Ferreira P."/>
            <person name="Molpeceres G."/>
            <person name="Ruiz-Duenas F.J."/>
            <person name="Serrano A."/>
            <person name="Henrissat B."/>
            <person name="Drula E."/>
            <person name="Hughes K.W."/>
            <person name="Mata J.L."/>
            <person name="Ishikawa N.K."/>
            <person name="Vargas-Isla R."/>
            <person name="Ushijima S."/>
            <person name="Smith C.A."/>
            <person name="Ahrendt S."/>
            <person name="Andreopoulos W."/>
            <person name="He G."/>
            <person name="Labutti K."/>
            <person name="Lipzen A."/>
            <person name="Ng V."/>
            <person name="Sandor L."/>
            <person name="Barry K."/>
            <person name="Martinez A.T."/>
            <person name="Xiao Y."/>
            <person name="Gibbons J.G."/>
            <person name="Terashima K."/>
            <person name="Hibbett D.S."/>
            <person name="Grigoriev I.V."/>
        </authorList>
    </citation>
    <scope>NUCLEOTIDE SEQUENCE</scope>
    <source>
        <strain evidence="3">Sp2 HRB7682 ss15</strain>
    </source>
</reference>
<feature type="chain" id="PRO_5040969748" evidence="2">
    <location>
        <begin position="25"/>
        <end position="703"/>
    </location>
</feature>
<evidence type="ECO:0000313" key="4">
    <source>
        <dbReference type="Proteomes" id="UP001150238"/>
    </source>
</evidence>
<dbReference type="PANTHER" id="PTHR31912">
    <property type="entry name" value="IP13529P"/>
    <property type="match status" value="1"/>
</dbReference>
<keyword evidence="2" id="KW-0732">Signal</keyword>
<feature type="compositionally biased region" description="Low complexity" evidence="1">
    <location>
        <begin position="316"/>
        <end position="330"/>
    </location>
</feature>
<feature type="signal peptide" evidence="2">
    <location>
        <begin position="1"/>
        <end position="24"/>
    </location>
</feature>
<comment type="caution">
    <text evidence="3">The sequence shown here is derived from an EMBL/GenBank/DDBJ whole genome shotgun (WGS) entry which is preliminary data.</text>
</comment>
<proteinExistence type="predicted"/>
<feature type="region of interest" description="Disordered" evidence="1">
    <location>
        <begin position="298"/>
        <end position="335"/>
    </location>
</feature>
<reference evidence="3" key="2">
    <citation type="journal article" date="2023" name="Proc. Natl. Acad. Sci. U.S.A.">
        <title>A global phylogenomic analysis of the shiitake genus Lentinula.</title>
        <authorList>
            <person name="Sierra-Patev S."/>
            <person name="Min B."/>
            <person name="Naranjo-Ortiz M."/>
            <person name="Looney B."/>
            <person name="Konkel Z."/>
            <person name="Slot J.C."/>
            <person name="Sakamoto Y."/>
            <person name="Steenwyk J.L."/>
            <person name="Rokas A."/>
            <person name="Carro J."/>
            <person name="Camarero S."/>
            <person name="Ferreira P."/>
            <person name="Molpeceres G."/>
            <person name="Ruiz-Duenas F.J."/>
            <person name="Serrano A."/>
            <person name="Henrissat B."/>
            <person name="Drula E."/>
            <person name="Hughes K.W."/>
            <person name="Mata J.L."/>
            <person name="Ishikawa N.K."/>
            <person name="Vargas-Isla R."/>
            <person name="Ushijima S."/>
            <person name="Smith C.A."/>
            <person name="Donoghue J."/>
            <person name="Ahrendt S."/>
            <person name="Andreopoulos W."/>
            <person name="He G."/>
            <person name="LaButti K."/>
            <person name="Lipzen A."/>
            <person name="Ng V."/>
            <person name="Riley R."/>
            <person name="Sandor L."/>
            <person name="Barry K."/>
            <person name="Martinez A.T."/>
            <person name="Xiao Y."/>
            <person name="Gibbons J.G."/>
            <person name="Terashima K."/>
            <person name="Grigoriev I.V."/>
            <person name="Hibbett D."/>
        </authorList>
    </citation>
    <scope>NUCLEOTIDE SEQUENCE</scope>
    <source>
        <strain evidence="3">Sp2 HRB7682 ss15</strain>
    </source>
</reference>
<gene>
    <name evidence="3" type="ORF">C8J55DRAFT_537036</name>
</gene>
<dbReference type="PANTHER" id="PTHR31912:SF34">
    <property type="entry name" value="NOTOCHORD-RELATED PROTEIN"/>
    <property type="match status" value="1"/>
</dbReference>
<dbReference type="AlphaFoldDB" id="A0A9W9A465"/>
<protein>
    <submittedName>
        <fullName evidence="3">Uncharacterized protein</fullName>
    </submittedName>
</protein>
<sequence length="703" mass="79578">MHLPRSVFSVHQLDLFLWLLRVNGIEDATSVKTMKELDTKLQNLYGIQTYKYKGAFGHLYYVNSLADIISQEMSNPQVRNHLSFYPEDCGGENLSEARQFARWLHEIPDEELGPMVRLGPSDRSNDYYIFEPAMLRSGVMLDGQQEMYSNLADVTRIEGRQKANGAECLSFPIWLYCDDTSGNTSKRWNAHNSFLFTAAGLPRSEASKEYNVHFLATSNSAPPLEMLDGITDQLQDCQENGIWAWDSKTQSRVLLLVCVLALLRDNPMQSEFACHIGLRGKFFCRTCWAKGKDAKAENSAVSEGRDTSSGDDDSDTQSVDSASTAGSASKGGKRKHKVFKENLKTMYDRVKSFVKKLEEMRTASGVKDTYQMFFINRLLKRRHRSNLEPLTASQNSINSSMSPVWRIRGLDPHSDTPVEILHVVLLGFVKYLWRDVIDNQLKKNVEKKKELATRLSSLDITGLGIDSKLAGDTLVNHYGSLTGSDFRKICQVAPFVLKGLVNNECYQTWLSLSKLIPLIWQPEIKSLDFYITLLQHEIEQFLLYAAKWNIRWFNKPKFHILVHLPDHIRRFGPAILFATEVFESYNAVIRAKSIHSNRLAPSRDIAWAFAKQNRIRHMLSGGLGISDKLFQDTALPQKERITQVQQYFRNGFIAQEHWVGIGQSALDVVSWSDVVKKSLGVAGSVAGPDSTGIIKCMFFSPAC</sequence>